<reference evidence="2" key="1">
    <citation type="submission" date="2020-04" db="EMBL/GenBank/DDBJ databases">
        <authorList>
            <person name="Zhang T."/>
        </authorList>
    </citation>
    <scope>NUCLEOTIDE SEQUENCE</scope>
    <source>
        <strain evidence="2">HKST-UBA02</strain>
    </source>
</reference>
<feature type="transmembrane region" description="Helical" evidence="1">
    <location>
        <begin position="12"/>
        <end position="38"/>
    </location>
</feature>
<comment type="caution">
    <text evidence="2">The sequence shown here is derived from an EMBL/GenBank/DDBJ whole genome shotgun (WGS) entry which is preliminary data.</text>
</comment>
<evidence type="ECO:0000313" key="3">
    <source>
        <dbReference type="Proteomes" id="UP000739538"/>
    </source>
</evidence>
<evidence type="ECO:0000313" key="2">
    <source>
        <dbReference type="EMBL" id="MCA9755280.1"/>
    </source>
</evidence>
<dbReference type="InterPro" id="IPR012340">
    <property type="entry name" value="NA-bd_OB-fold"/>
</dbReference>
<keyword evidence="1" id="KW-0472">Membrane</keyword>
<keyword evidence="1" id="KW-1133">Transmembrane helix</keyword>
<protein>
    <submittedName>
        <fullName evidence="2">NfeD family protein</fullName>
    </submittedName>
</protein>
<dbReference type="Gene3D" id="2.40.50.140">
    <property type="entry name" value="Nucleic acid-binding proteins"/>
    <property type="match status" value="1"/>
</dbReference>
<dbReference type="Proteomes" id="UP000739538">
    <property type="component" value="Unassembled WGS sequence"/>
</dbReference>
<feature type="transmembrane region" description="Helical" evidence="1">
    <location>
        <begin position="91"/>
        <end position="111"/>
    </location>
</feature>
<keyword evidence="1" id="KW-0812">Transmembrane</keyword>
<name>A0A956ND91_UNCEI</name>
<dbReference type="EMBL" id="JAGQHS010000019">
    <property type="protein sequence ID" value="MCA9755280.1"/>
    <property type="molecule type" value="Genomic_DNA"/>
</dbReference>
<proteinExistence type="predicted"/>
<gene>
    <name evidence="2" type="ORF">KDA27_05715</name>
</gene>
<accession>A0A956ND91</accession>
<reference evidence="2" key="2">
    <citation type="journal article" date="2021" name="Microbiome">
        <title>Successional dynamics and alternative stable states in a saline activated sludge microbial community over 9 years.</title>
        <authorList>
            <person name="Wang Y."/>
            <person name="Ye J."/>
            <person name="Ju F."/>
            <person name="Liu L."/>
            <person name="Boyd J.A."/>
            <person name="Deng Y."/>
            <person name="Parks D.H."/>
            <person name="Jiang X."/>
            <person name="Yin X."/>
            <person name="Woodcroft B.J."/>
            <person name="Tyson G.W."/>
            <person name="Hugenholtz P."/>
            <person name="Polz M.F."/>
            <person name="Zhang T."/>
        </authorList>
    </citation>
    <scope>NUCLEOTIDE SEQUENCE</scope>
    <source>
        <strain evidence="2">HKST-UBA02</strain>
    </source>
</reference>
<organism evidence="2 3">
    <name type="scientific">Eiseniibacteriota bacterium</name>
    <dbReference type="NCBI Taxonomy" id="2212470"/>
    <lineage>
        <taxon>Bacteria</taxon>
        <taxon>Candidatus Eiseniibacteriota</taxon>
    </lineage>
</organism>
<dbReference type="AlphaFoldDB" id="A0A956ND91"/>
<feature type="transmembrane region" description="Helical" evidence="1">
    <location>
        <begin position="58"/>
        <end position="82"/>
    </location>
</feature>
<evidence type="ECO:0000256" key="1">
    <source>
        <dbReference type="SAM" id="Phobius"/>
    </source>
</evidence>
<sequence length="191" mass="20059">MDFLGFSGMNRLELVFSLCALIGGALFVLRMVLFMLGVGDGDGDFDGDADLDGDGDGGTSAISIQGITAFFMMFGLVGLALLKTSGAGPTIAILGGAAAGFLALWTSSQLYRFFRRLQSSGNVRLEGAVGEEATVYLTIPEREIGKIQVVVGGRLRTFDARAEGPSSFTTGERVRVTKVVDGNVFVVTGLE</sequence>